<reference evidence="12" key="1">
    <citation type="submission" date="2021-01" db="EMBL/GenBank/DDBJ databases">
        <title>Rhizobium sp. strain KVB221 16S ribosomal RNA gene Genome sequencing and assembly.</title>
        <authorList>
            <person name="Kang M."/>
        </authorList>
    </citation>
    <scope>NUCLEOTIDE SEQUENCE</scope>
    <source>
        <strain evidence="12">KVB221</strain>
    </source>
</reference>
<dbReference type="FunFam" id="1.10.579.10:FF:000003">
    <property type="entry name" value="Deoxyribodipyrimidine photo-lyase"/>
    <property type="match status" value="1"/>
</dbReference>
<comment type="cofactor">
    <cofactor evidence="8">
        <name>FAD</name>
        <dbReference type="ChEBI" id="CHEBI:57692"/>
    </cofactor>
    <text evidence="8">Binds 1 FAD per subunit.</text>
</comment>
<dbReference type="GO" id="GO:0003904">
    <property type="term" value="F:deoxyribodipyrimidine photo-lyase activity"/>
    <property type="evidence" value="ECO:0007669"/>
    <property type="project" value="UniProtKB-EC"/>
</dbReference>
<evidence type="ECO:0000256" key="1">
    <source>
        <dbReference type="ARBA" id="ARBA00001932"/>
    </source>
</evidence>
<dbReference type="Gene3D" id="1.10.579.10">
    <property type="entry name" value="DNA Cyclobutane Dipyrimidine Photolyase, subunit A, domain 3"/>
    <property type="match status" value="1"/>
</dbReference>
<feature type="binding site" evidence="8">
    <location>
        <position position="280"/>
    </location>
    <ligand>
        <name>FAD</name>
        <dbReference type="ChEBI" id="CHEBI:57692"/>
    </ligand>
</feature>
<feature type="binding site" evidence="8">
    <location>
        <position position="232"/>
    </location>
    <ligand>
        <name>FAD</name>
        <dbReference type="ChEBI" id="CHEBI:57692"/>
    </ligand>
</feature>
<dbReference type="SUPFAM" id="SSF48173">
    <property type="entry name" value="Cryptochrome/photolyase FAD-binding domain"/>
    <property type="match status" value="1"/>
</dbReference>
<feature type="domain" description="Photolyase/cryptochrome alpha/beta" evidence="11">
    <location>
        <begin position="9"/>
        <end position="138"/>
    </location>
</feature>
<dbReference type="EC" id="4.1.99.3" evidence="2"/>
<organism evidence="12 13">
    <name type="scientific">Rhizobium setariae</name>
    <dbReference type="NCBI Taxonomy" id="2801340"/>
    <lineage>
        <taxon>Bacteria</taxon>
        <taxon>Pseudomonadati</taxon>
        <taxon>Pseudomonadota</taxon>
        <taxon>Alphaproteobacteria</taxon>
        <taxon>Hyphomicrobiales</taxon>
        <taxon>Rhizobiaceae</taxon>
        <taxon>Rhizobium/Agrobacterium group</taxon>
        <taxon>Rhizobium</taxon>
    </lineage>
</organism>
<comment type="similarity">
    <text evidence="10">Belongs to the DNA photolyase family.</text>
</comment>
<evidence type="ECO:0000256" key="3">
    <source>
        <dbReference type="ARBA" id="ARBA00014046"/>
    </source>
</evidence>
<evidence type="ECO:0000313" key="12">
    <source>
        <dbReference type="EMBL" id="MBL0372859.1"/>
    </source>
</evidence>
<dbReference type="AlphaFoldDB" id="A0A936YRG7"/>
<feature type="binding site" evidence="8">
    <location>
        <begin position="244"/>
        <end position="248"/>
    </location>
    <ligand>
        <name>FAD</name>
        <dbReference type="ChEBI" id="CHEBI:57692"/>
    </ligand>
</feature>
<dbReference type="InterPro" id="IPR014729">
    <property type="entry name" value="Rossmann-like_a/b/a_fold"/>
</dbReference>
<sequence>MPSIPDPESPAIVWFRRDLRLCDNLALLAAVRTGRPVVCIYIREPSDEFAGALGAAQACWLHHSLHALDQSLAQSGNRLLLRTGNPLATITELTTLTGAASVFWNRRYDADGVRTDTAVKAALTERGIEAKSFTGFLMHEPLRLLTGQNRRYQVYTPFWRAFEAQVRIQDDLLVPSSMAPPENLPGSESLTCWNLLPSNPNWARGFEVHWQPGEAGAQARLDAFAEDSIDRYRNGRDYPADMSTSRLSPHLAMGEISPHRVWNATSAVFNERTAEDVVQFRRQLVWREFSWHLLFHCPDMATANLNSRFDSFAWRGDSDNLSAWQRGMTGYPIVDAGMRELWQTGWMHNRVRMVAASFLIKHLLIDWRQGERWFRNTLLDADQANNAASWQWVAGSGADAAPFFRIFNPIKQGETFDPSGTYVKRYCPELAGLPDRYVHRPFDAPDAVLTDAGVVLGHNYPKPLVSHPFARQRALAAYRATAQ</sequence>
<keyword evidence="6 10" id="KW-0157">Chromophore</keyword>
<dbReference type="SUPFAM" id="SSF52425">
    <property type="entry name" value="Cryptochrome/photolyase, N-terminal domain"/>
    <property type="match status" value="1"/>
</dbReference>
<keyword evidence="13" id="KW-1185">Reference proteome</keyword>
<dbReference type="PROSITE" id="PS00394">
    <property type="entry name" value="DNA_PHOTOLYASES_1_1"/>
    <property type="match status" value="1"/>
</dbReference>
<comment type="cofactor">
    <cofactor evidence="1">
        <name>(6R)-5,10-methylene-5,6,7,8-tetrahydrofolate</name>
        <dbReference type="ChEBI" id="CHEBI:15636"/>
    </cofactor>
</comment>
<evidence type="ECO:0000256" key="6">
    <source>
        <dbReference type="ARBA" id="ARBA00022991"/>
    </source>
</evidence>
<evidence type="ECO:0000256" key="8">
    <source>
        <dbReference type="PIRSR" id="PIRSR602081-1"/>
    </source>
</evidence>
<dbReference type="InterPro" id="IPR005101">
    <property type="entry name" value="Cryptochr/Photolyase_FAD-bd"/>
</dbReference>
<dbReference type="PANTHER" id="PTHR11455">
    <property type="entry name" value="CRYPTOCHROME"/>
    <property type="match status" value="1"/>
</dbReference>
<dbReference type="PANTHER" id="PTHR11455:SF9">
    <property type="entry name" value="CRYPTOCHROME CIRCADIAN CLOCK 5 ISOFORM X1"/>
    <property type="match status" value="1"/>
</dbReference>
<evidence type="ECO:0000256" key="9">
    <source>
        <dbReference type="PIRSR" id="PIRSR602081-2"/>
    </source>
</evidence>
<dbReference type="Pfam" id="PF00875">
    <property type="entry name" value="DNA_photolyase"/>
    <property type="match status" value="1"/>
</dbReference>
<dbReference type="InterPro" id="IPR018394">
    <property type="entry name" value="DNA_photolyase_1_CS_C"/>
</dbReference>
<dbReference type="PROSITE" id="PS00691">
    <property type="entry name" value="DNA_PHOTOLYASES_1_2"/>
    <property type="match status" value="1"/>
</dbReference>
<comment type="caution">
    <text evidence="12">The sequence shown here is derived from an EMBL/GenBank/DDBJ whole genome shotgun (WGS) entry which is preliminary data.</text>
</comment>
<evidence type="ECO:0000256" key="7">
    <source>
        <dbReference type="ARBA" id="ARBA00033999"/>
    </source>
</evidence>
<dbReference type="GO" id="GO:0000719">
    <property type="term" value="P:photoreactive repair"/>
    <property type="evidence" value="ECO:0007669"/>
    <property type="project" value="UniProtKB-ARBA"/>
</dbReference>
<name>A0A936YRG7_9HYPH</name>
<dbReference type="RefSeq" id="WP_201658325.1">
    <property type="nucleotide sequence ID" value="NZ_JAEQNC010000006.1"/>
</dbReference>
<feature type="site" description="Electron transfer via tryptophanyl radical" evidence="9">
    <location>
        <position position="314"/>
    </location>
</feature>
<evidence type="ECO:0000256" key="4">
    <source>
        <dbReference type="ARBA" id="ARBA00022630"/>
    </source>
</evidence>
<keyword evidence="5 8" id="KW-0274">FAD</keyword>
<dbReference type="InterPro" id="IPR036134">
    <property type="entry name" value="Crypto/Photolyase_FAD-like_sf"/>
</dbReference>
<dbReference type="InterPro" id="IPR036155">
    <property type="entry name" value="Crypto/Photolyase_N_sf"/>
</dbReference>
<dbReference type="InterPro" id="IPR006050">
    <property type="entry name" value="DNA_photolyase_N"/>
</dbReference>
<dbReference type="GO" id="GO:0003677">
    <property type="term" value="F:DNA binding"/>
    <property type="evidence" value="ECO:0007669"/>
    <property type="project" value="TreeGrafter"/>
</dbReference>
<feature type="site" description="Electron transfer via tryptophanyl radical" evidence="9">
    <location>
        <position position="390"/>
    </location>
</feature>
<evidence type="ECO:0000256" key="2">
    <source>
        <dbReference type="ARBA" id="ARBA00013149"/>
    </source>
</evidence>
<dbReference type="Gene3D" id="3.40.50.620">
    <property type="entry name" value="HUPs"/>
    <property type="match status" value="1"/>
</dbReference>
<evidence type="ECO:0000259" key="11">
    <source>
        <dbReference type="PROSITE" id="PS51645"/>
    </source>
</evidence>
<dbReference type="PROSITE" id="PS51645">
    <property type="entry name" value="PHR_CRY_ALPHA_BETA"/>
    <property type="match status" value="1"/>
</dbReference>
<evidence type="ECO:0000256" key="10">
    <source>
        <dbReference type="RuleBase" id="RU004182"/>
    </source>
</evidence>
<accession>A0A936YRG7</accession>
<dbReference type="Pfam" id="PF03441">
    <property type="entry name" value="FAD_binding_7"/>
    <property type="match status" value="1"/>
</dbReference>
<feature type="binding site" evidence="8">
    <location>
        <begin position="380"/>
        <end position="382"/>
    </location>
    <ligand>
        <name>FAD</name>
        <dbReference type="ChEBI" id="CHEBI:57692"/>
    </ligand>
</feature>
<gene>
    <name evidence="12" type="ORF">JJB09_12545</name>
</gene>
<dbReference type="GO" id="GO:0071949">
    <property type="term" value="F:FAD binding"/>
    <property type="evidence" value="ECO:0007669"/>
    <property type="project" value="TreeGrafter"/>
</dbReference>
<dbReference type="Gene3D" id="1.25.40.80">
    <property type="match status" value="1"/>
</dbReference>
<comment type="catalytic activity">
    <reaction evidence="7">
        <text>cyclobutadipyrimidine (in DNA) = 2 pyrimidine residues (in DNA).</text>
        <dbReference type="EC" id="4.1.99.3"/>
    </reaction>
</comment>
<feature type="site" description="Electron transfer via tryptophanyl radical" evidence="9">
    <location>
        <position position="367"/>
    </location>
</feature>
<dbReference type="EMBL" id="JAEQNC010000006">
    <property type="protein sequence ID" value="MBL0372859.1"/>
    <property type="molecule type" value="Genomic_DNA"/>
</dbReference>
<evidence type="ECO:0000313" key="13">
    <source>
        <dbReference type="Proteomes" id="UP000633219"/>
    </source>
</evidence>
<dbReference type="InterPro" id="IPR002081">
    <property type="entry name" value="Cryptochrome/DNA_photolyase_1"/>
</dbReference>
<dbReference type="PRINTS" id="PR00147">
    <property type="entry name" value="DNAPHOTLYASE"/>
</dbReference>
<proteinExistence type="inferred from homology"/>
<evidence type="ECO:0000256" key="5">
    <source>
        <dbReference type="ARBA" id="ARBA00022827"/>
    </source>
</evidence>
<keyword evidence="4 8" id="KW-0285">Flavoprotein</keyword>
<dbReference type="GO" id="GO:0009416">
    <property type="term" value="P:response to light stimulus"/>
    <property type="evidence" value="ECO:0007669"/>
    <property type="project" value="TreeGrafter"/>
</dbReference>
<dbReference type="Proteomes" id="UP000633219">
    <property type="component" value="Unassembled WGS sequence"/>
</dbReference>
<protein>
    <recommendedName>
        <fullName evidence="3">Deoxyribodipyrimidine photo-lyase</fullName>
        <ecNumber evidence="2">4.1.99.3</ecNumber>
    </recommendedName>
</protein>